<dbReference type="EMBL" id="JBAKBA010000019">
    <property type="protein sequence ID" value="MEL0659379.1"/>
    <property type="molecule type" value="Genomic_DNA"/>
</dbReference>
<dbReference type="Pfam" id="PF00042">
    <property type="entry name" value="Globin"/>
    <property type="match status" value="1"/>
</dbReference>
<dbReference type="SUPFAM" id="SSF46458">
    <property type="entry name" value="Globin-like"/>
    <property type="match status" value="1"/>
</dbReference>
<keyword evidence="6 15" id="KW-0561">Oxygen transport</keyword>
<comment type="cofactor">
    <cofactor evidence="1">
        <name>heme b</name>
        <dbReference type="ChEBI" id="CHEBI:60344"/>
    </cofactor>
</comment>
<evidence type="ECO:0000256" key="5">
    <source>
        <dbReference type="ARBA" id="ARBA00022617"/>
    </source>
</evidence>
<dbReference type="PRINTS" id="PR00410">
    <property type="entry name" value="PHEHYDRXLASE"/>
</dbReference>
<evidence type="ECO:0000313" key="18">
    <source>
        <dbReference type="EMBL" id="MEL0659379.1"/>
    </source>
</evidence>
<keyword evidence="19" id="KW-1185">Reference proteome</keyword>
<feature type="domain" description="Globin" evidence="16">
    <location>
        <begin position="1"/>
        <end position="136"/>
    </location>
</feature>
<name>A0ABU9HBZ2_9GAMM</name>
<dbReference type="Gene3D" id="1.10.490.10">
    <property type="entry name" value="Globins"/>
    <property type="match status" value="1"/>
</dbReference>
<keyword evidence="10" id="KW-0520">NAD</keyword>
<evidence type="ECO:0000256" key="6">
    <source>
        <dbReference type="ARBA" id="ARBA00022621"/>
    </source>
</evidence>
<dbReference type="InterPro" id="IPR017938">
    <property type="entry name" value="Riboflavin_synthase-like_b-brl"/>
</dbReference>
<evidence type="ECO:0000256" key="12">
    <source>
        <dbReference type="ARBA" id="ARBA00034078"/>
    </source>
</evidence>
<evidence type="ECO:0000256" key="4">
    <source>
        <dbReference type="ARBA" id="ARBA00022575"/>
    </source>
</evidence>
<dbReference type="InterPro" id="IPR017927">
    <property type="entry name" value="FAD-bd_FR_type"/>
</dbReference>
<comment type="function">
    <text evidence="11">Is involved in NO detoxification in an aerobic process, termed nitric oxide dioxygenase (NOD) reaction that utilizes O(2) and NAD(P)H to convert NO to nitrate, which protects the bacterium from various noxious nitrogen compounds. Therefore, plays a central role in the inducible response to nitrosative stress.</text>
</comment>
<evidence type="ECO:0000313" key="19">
    <source>
        <dbReference type="Proteomes" id="UP001366060"/>
    </source>
</evidence>
<evidence type="ECO:0000256" key="2">
    <source>
        <dbReference type="ARBA" id="ARBA00006401"/>
    </source>
</evidence>
<dbReference type="PROSITE" id="PS01033">
    <property type="entry name" value="GLOBIN"/>
    <property type="match status" value="1"/>
</dbReference>
<keyword evidence="9" id="KW-0408">Iron</keyword>
<dbReference type="PANTHER" id="PTHR43396">
    <property type="entry name" value="FLAVOHEMOPROTEIN"/>
    <property type="match status" value="1"/>
</dbReference>
<evidence type="ECO:0000259" key="16">
    <source>
        <dbReference type="PROSITE" id="PS01033"/>
    </source>
</evidence>
<evidence type="ECO:0000256" key="14">
    <source>
        <dbReference type="ARBA" id="ARBA00049433"/>
    </source>
</evidence>
<dbReference type="Gene3D" id="3.40.50.80">
    <property type="entry name" value="Nucleotide-binding domain of ferredoxin-NADP reductase (FNR) module"/>
    <property type="match status" value="1"/>
</dbReference>
<evidence type="ECO:0000256" key="13">
    <source>
        <dbReference type="ARBA" id="ARBA00048649"/>
    </source>
</evidence>
<dbReference type="InterPro" id="IPR008333">
    <property type="entry name" value="Cbr1-like_FAD-bd_dom"/>
</dbReference>
<comment type="catalytic activity">
    <reaction evidence="14">
        <text>2 nitric oxide + NADPH + 2 O2 = 2 nitrate + NADP(+) + H(+)</text>
        <dbReference type="Rhea" id="RHEA:19465"/>
        <dbReference type="ChEBI" id="CHEBI:15378"/>
        <dbReference type="ChEBI" id="CHEBI:15379"/>
        <dbReference type="ChEBI" id="CHEBI:16480"/>
        <dbReference type="ChEBI" id="CHEBI:17632"/>
        <dbReference type="ChEBI" id="CHEBI:57783"/>
        <dbReference type="ChEBI" id="CHEBI:58349"/>
        <dbReference type="EC" id="1.14.12.17"/>
    </reaction>
</comment>
<dbReference type="SUPFAM" id="SSF63380">
    <property type="entry name" value="Riboflavin synthase domain-like"/>
    <property type="match status" value="1"/>
</dbReference>
<comment type="similarity">
    <text evidence="2">In the C-terminal section; belongs to the flavoprotein pyridine nucleotide cytochrome reductase family.</text>
</comment>
<evidence type="ECO:0000256" key="8">
    <source>
        <dbReference type="ARBA" id="ARBA00022857"/>
    </source>
</evidence>
<dbReference type="CDD" id="cd06184">
    <property type="entry name" value="flavohem_like_fad_nad_binding"/>
    <property type="match status" value="1"/>
</dbReference>
<evidence type="ECO:0000256" key="1">
    <source>
        <dbReference type="ARBA" id="ARBA00001970"/>
    </source>
</evidence>
<protein>
    <recommendedName>
        <fullName evidence="3">nitric oxide dioxygenase</fullName>
        <ecNumber evidence="3">1.14.12.17</ecNumber>
    </recommendedName>
</protein>
<dbReference type="InterPro" id="IPR009050">
    <property type="entry name" value="Globin-like_sf"/>
</dbReference>
<dbReference type="GO" id="GO:0008941">
    <property type="term" value="F:nitric oxide dioxygenase NAD(P)H activity"/>
    <property type="evidence" value="ECO:0007669"/>
    <property type="project" value="UniProtKB-EC"/>
</dbReference>
<dbReference type="Proteomes" id="UP001366060">
    <property type="component" value="Unassembled WGS sequence"/>
</dbReference>
<gene>
    <name evidence="18" type="primary">hmpA</name>
    <name evidence="18" type="ORF">V6255_09535</name>
</gene>
<comment type="cofactor">
    <cofactor evidence="12">
        <name>[2Fe-2S] cluster</name>
        <dbReference type="ChEBI" id="CHEBI:190135"/>
    </cofactor>
</comment>
<dbReference type="Pfam" id="PF00970">
    <property type="entry name" value="FAD_binding_6"/>
    <property type="match status" value="1"/>
</dbReference>
<dbReference type="InterPro" id="IPR001709">
    <property type="entry name" value="Flavoprot_Pyr_Nucl_cyt_Rdtase"/>
</dbReference>
<evidence type="ECO:0000259" key="17">
    <source>
        <dbReference type="PROSITE" id="PS51384"/>
    </source>
</evidence>
<sequence length="397" mass="44218">MLTDNEIKIIKSSAPALAEYGEQITGRFYQILLEKNPELKNIFNMTNQKSGNQKQALAMAVYAFSKYVDNLSVILGDVERIAQKHASLGIKPEHYPLVGAALLESIKEILNPGDDVISAWASGYGVLANVFIEREKQLYQESAEKEGGWSETREFTVVKKHQETPLITSFYLQPSDQGKVSAYQAGQYIALHLHPEGAPNHQIRQYSLSSAFDQSGYRISVKKEQNEQGDGLISNYLHEKLEQGGTVQVSNPYGEFVLQETQRPVVLISGGVGITPMQAMLETLTTQTPSRETHFVHGTLDELHHAFKNKLAELADAGKVQAHIFYQDKEASSQEDKIHQGIINIDAIKADLPLTEAEFYICGPLAMMKAVYKQLKALQVNDDQIFYEVFGPSKTLA</sequence>
<evidence type="ECO:0000256" key="10">
    <source>
        <dbReference type="ARBA" id="ARBA00023027"/>
    </source>
</evidence>
<keyword evidence="5 15" id="KW-0349">Heme</keyword>
<comment type="caution">
    <text evidence="18">The sequence shown here is derived from an EMBL/GenBank/DDBJ whole genome shotgun (WGS) entry which is preliminary data.</text>
</comment>
<keyword evidence="8" id="KW-0521">NADP</keyword>
<accession>A0ABU9HBZ2</accession>
<dbReference type="SUPFAM" id="SSF52343">
    <property type="entry name" value="Ferredoxin reductase-like, C-terminal NADP-linked domain"/>
    <property type="match status" value="1"/>
</dbReference>
<dbReference type="NCBIfam" id="NF009805">
    <property type="entry name" value="PRK13289.1"/>
    <property type="match status" value="1"/>
</dbReference>
<evidence type="ECO:0000256" key="9">
    <source>
        <dbReference type="ARBA" id="ARBA00023004"/>
    </source>
</evidence>
<dbReference type="InterPro" id="IPR000971">
    <property type="entry name" value="Globin"/>
</dbReference>
<feature type="domain" description="FAD-binding FR-type" evidence="17">
    <location>
        <begin position="150"/>
        <end position="259"/>
    </location>
</feature>
<keyword evidence="18" id="KW-0560">Oxidoreductase</keyword>
<dbReference type="PROSITE" id="PS51384">
    <property type="entry name" value="FAD_FR"/>
    <property type="match status" value="1"/>
</dbReference>
<dbReference type="PANTHER" id="PTHR43396:SF3">
    <property type="entry name" value="FLAVOHEMOPROTEIN"/>
    <property type="match status" value="1"/>
</dbReference>
<comment type="catalytic activity">
    <reaction evidence="13">
        <text>2 nitric oxide + NADH + 2 O2 = 2 nitrate + NAD(+) + H(+)</text>
        <dbReference type="Rhea" id="RHEA:19469"/>
        <dbReference type="ChEBI" id="CHEBI:15378"/>
        <dbReference type="ChEBI" id="CHEBI:15379"/>
        <dbReference type="ChEBI" id="CHEBI:16480"/>
        <dbReference type="ChEBI" id="CHEBI:17632"/>
        <dbReference type="ChEBI" id="CHEBI:57540"/>
        <dbReference type="ChEBI" id="CHEBI:57945"/>
        <dbReference type="EC" id="1.14.12.17"/>
    </reaction>
</comment>
<dbReference type="RefSeq" id="WP_341627939.1">
    <property type="nucleotide sequence ID" value="NZ_JBAKBA010000019.1"/>
</dbReference>
<dbReference type="EC" id="1.14.12.17" evidence="3"/>
<keyword evidence="15" id="KW-0813">Transport</keyword>
<dbReference type="PRINTS" id="PR00371">
    <property type="entry name" value="FPNCR"/>
</dbReference>
<comment type="similarity">
    <text evidence="15">Belongs to the globin family.</text>
</comment>
<proteinExistence type="inferred from homology"/>
<reference evidence="18 19" key="1">
    <citation type="submission" date="2024-02" db="EMBL/GenBank/DDBJ databases">
        <title>Bacteria isolated from the canopy kelp, Nereocystis luetkeana.</title>
        <authorList>
            <person name="Pfister C.A."/>
            <person name="Younker I.T."/>
            <person name="Light S.H."/>
        </authorList>
    </citation>
    <scope>NUCLEOTIDE SEQUENCE [LARGE SCALE GENOMIC DNA]</scope>
    <source>
        <strain evidence="18 19">TI.2.07</strain>
    </source>
</reference>
<evidence type="ECO:0000256" key="3">
    <source>
        <dbReference type="ARBA" id="ARBA00012229"/>
    </source>
</evidence>
<dbReference type="Pfam" id="PF00175">
    <property type="entry name" value="NAD_binding_1"/>
    <property type="match status" value="1"/>
</dbReference>
<dbReference type="InterPro" id="IPR039261">
    <property type="entry name" value="FNR_nucleotide-bd"/>
</dbReference>
<dbReference type="InterPro" id="IPR001433">
    <property type="entry name" value="OxRdtase_FAD/NAD-bd"/>
</dbReference>
<evidence type="ECO:0000256" key="15">
    <source>
        <dbReference type="RuleBase" id="RU000356"/>
    </source>
</evidence>
<keyword evidence="4" id="KW-0216">Detoxification</keyword>
<evidence type="ECO:0000256" key="11">
    <source>
        <dbReference type="ARBA" id="ARBA00025094"/>
    </source>
</evidence>
<organism evidence="18 19">
    <name type="scientific">Psychromonas arctica</name>
    <dbReference type="NCBI Taxonomy" id="168275"/>
    <lineage>
        <taxon>Bacteria</taxon>
        <taxon>Pseudomonadati</taxon>
        <taxon>Pseudomonadota</taxon>
        <taxon>Gammaproteobacteria</taxon>
        <taxon>Alteromonadales</taxon>
        <taxon>Psychromonadaceae</taxon>
        <taxon>Psychromonas</taxon>
    </lineage>
</organism>
<dbReference type="InterPro" id="IPR012292">
    <property type="entry name" value="Globin/Proto"/>
</dbReference>
<evidence type="ECO:0000256" key="7">
    <source>
        <dbReference type="ARBA" id="ARBA00022723"/>
    </source>
</evidence>
<dbReference type="CDD" id="cd08922">
    <property type="entry name" value="FHb-globin"/>
    <property type="match status" value="1"/>
</dbReference>
<keyword evidence="7" id="KW-0479">Metal-binding</keyword>
<dbReference type="Gene3D" id="2.40.30.10">
    <property type="entry name" value="Translation factors"/>
    <property type="match status" value="1"/>
</dbReference>